<dbReference type="InterPro" id="IPR011250">
    <property type="entry name" value="OMP/PagP_B-barrel"/>
</dbReference>
<accession>A0A2X3IK61</accession>
<name>A0A2X3IK61_KLEPN</name>
<evidence type="ECO:0000313" key="2">
    <source>
        <dbReference type="Proteomes" id="UP000250675"/>
    </source>
</evidence>
<dbReference type="Proteomes" id="UP000250675">
    <property type="component" value="Unassembled WGS sequence"/>
</dbReference>
<gene>
    <name evidence="1" type="primary">ompW</name>
    <name evidence="1" type="ORF">NCTC9645_04709</name>
</gene>
<protein>
    <submittedName>
        <fullName evidence="1">Outer membrane protein W</fullName>
    </submittedName>
</protein>
<dbReference type="InterPro" id="IPR005618">
    <property type="entry name" value="OMPW"/>
</dbReference>
<dbReference type="PANTHER" id="PTHR36920">
    <property type="match status" value="1"/>
</dbReference>
<sequence length="131" mass="14668">MGAGINYTTFFNEDFNDTGKAAGLSDLSLKDSWGAAGQVGLDYLINRDWLLNMSVWYMDIDTDVKFKAGGVDQKVSTRLDPWVFMFPQAIGSKFFCKLANGWPVHCLVTPVCRKPLSSTADHTSVHWRSRL</sequence>
<evidence type="ECO:0000313" key="1">
    <source>
        <dbReference type="EMBL" id="SQC86617.1"/>
    </source>
</evidence>
<dbReference type="Pfam" id="PF03922">
    <property type="entry name" value="OmpW"/>
    <property type="match status" value="1"/>
</dbReference>
<dbReference type="GO" id="GO:0009279">
    <property type="term" value="C:cell outer membrane"/>
    <property type="evidence" value="ECO:0007669"/>
    <property type="project" value="TreeGrafter"/>
</dbReference>
<dbReference type="PANTHER" id="PTHR36920:SF1">
    <property type="entry name" value="OUTER MEMBRANE PROTEIN W"/>
    <property type="match status" value="1"/>
</dbReference>
<dbReference type="EMBL" id="UASO01000007">
    <property type="protein sequence ID" value="SQC86617.1"/>
    <property type="molecule type" value="Genomic_DNA"/>
</dbReference>
<organism evidence="1 2">
    <name type="scientific">Klebsiella pneumoniae</name>
    <dbReference type="NCBI Taxonomy" id="573"/>
    <lineage>
        <taxon>Bacteria</taxon>
        <taxon>Pseudomonadati</taxon>
        <taxon>Pseudomonadota</taxon>
        <taxon>Gammaproteobacteria</taxon>
        <taxon>Enterobacterales</taxon>
        <taxon>Enterobacteriaceae</taxon>
        <taxon>Klebsiella/Raoultella group</taxon>
        <taxon>Klebsiella</taxon>
        <taxon>Klebsiella pneumoniae complex</taxon>
    </lineage>
</organism>
<dbReference type="GO" id="GO:0055085">
    <property type="term" value="P:transmembrane transport"/>
    <property type="evidence" value="ECO:0007669"/>
    <property type="project" value="TreeGrafter"/>
</dbReference>
<dbReference type="Gene3D" id="2.40.160.20">
    <property type="match status" value="1"/>
</dbReference>
<reference evidence="1 2" key="1">
    <citation type="submission" date="2018-06" db="EMBL/GenBank/DDBJ databases">
        <authorList>
            <consortium name="Pathogen Informatics"/>
            <person name="Doyle S."/>
        </authorList>
    </citation>
    <scope>NUCLEOTIDE SEQUENCE [LARGE SCALE GENOMIC DNA]</scope>
    <source>
        <strain evidence="1 2">NCTC9645</strain>
    </source>
</reference>
<dbReference type="AlphaFoldDB" id="A0A2X3IK61"/>
<proteinExistence type="predicted"/>
<dbReference type="SUPFAM" id="SSF56925">
    <property type="entry name" value="OMPA-like"/>
    <property type="match status" value="1"/>
</dbReference>